<name>A0AC60NVJ1_IXOPE</name>
<keyword evidence="2" id="KW-1185">Reference proteome</keyword>
<gene>
    <name evidence="1" type="ORF">HPB47_011723</name>
</gene>
<protein>
    <submittedName>
        <fullName evidence="1">Uncharacterized protein</fullName>
    </submittedName>
</protein>
<evidence type="ECO:0000313" key="1">
    <source>
        <dbReference type="EMBL" id="KAG0411157.1"/>
    </source>
</evidence>
<evidence type="ECO:0000313" key="2">
    <source>
        <dbReference type="Proteomes" id="UP000805193"/>
    </source>
</evidence>
<proteinExistence type="predicted"/>
<accession>A0AC60NVJ1</accession>
<organism evidence="1 2">
    <name type="scientific">Ixodes persulcatus</name>
    <name type="common">Taiga tick</name>
    <dbReference type="NCBI Taxonomy" id="34615"/>
    <lineage>
        <taxon>Eukaryota</taxon>
        <taxon>Metazoa</taxon>
        <taxon>Ecdysozoa</taxon>
        <taxon>Arthropoda</taxon>
        <taxon>Chelicerata</taxon>
        <taxon>Arachnida</taxon>
        <taxon>Acari</taxon>
        <taxon>Parasitiformes</taxon>
        <taxon>Ixodida</taxon>
        <taxon>Ixodoidea</taxon>
        <taxon>Ixodidae</taxon>
        <taxon>Ixodinae</taxon>
        <taxon>Ixodes</taxon>
    </lineage>
</organism>
<comment type="caution">
    <text evidence="1">The sequence shown here is derived from an EMBL/GenBank/DDBJ whole genome shotgun (WGS) entry which is preliminary data.</text>
</comment>
<reference evidence="1 2" key="1">
    <citation type="journal article" date="2020" name="Cell">
        <title>Large-Scale Comparative Analyses of Tick Genomes Elucidate Their Genetic Diversity and Vector Capacities.</title>
        <authorList>
            <consortium name="Tick Genome and Microbiome Consortium (TIGMIC)"/>
            <person name="Jia N."/>
            <person name="Wang J."/>
            <person name="Shi W."/>
            <person name="Du L."/>
            <person name="Sun Y."/>
            <person name="Zhan W."/>
            <person name="Jiang J.F."/>
            <person name="Wang Q."/>
            <person name="Zhang B."/>
            <person name="Ji P."/>
            <person name="Bell-Sakyi L."/>
            <person name="Cui X.M."/>
            <person name="Yuan T.T."/>
            <person name="Jiang B.G."/>
            <person name="Yang W.F."/>
            <person name="Lam T.T."/>
            <person name="Chang Q.C."/>
            <person name="Ding S.J."/>
            <person name="Wang X.J."/>
            <person name="Zhu J.G."/>
            <person name="Ruan X.D."/>
            <person name="Zhao L."/>
            <person name="Wei J.T."/>
            <person name="Ye R.Z."/>
            <person name="Que T.C."/>
            <person name="Du C.H."/>
            <person name="Zhou Y.H."/>
            <person name="Cheng J.X."/>
            <person name="Dai P.F."/>
            <person name="Guo W.B."/>
            <person name="Han X.H."/>
            <person name="Huang E.J."/>
            <person name="Li L.F."/>
            <person name="Wei W."/>
            <person name="Gao Y.C."/>
            <person name="Liu J.Z."/>
            <person name="Shao H.Z."/>
            <person name="Wang X."/>
            <person name="Wang C.C."/>
            <person name="Yang T.C."/>
            <person name="Huo Q.B."/>
            <person name="Li W."/>
            <person name="Chen H.Y."/>
            <person name="Chen S.E."/>
            <person name="Zhou L.G."/>
            <person name="Ni X.B."/>
            <person name="Tian J.H."/>
            <person name="Sheng Y."/>
            <person name="Liu T."/>
            <person name="Pan Y.S."/>
            <person name="Xia L.Y."/>
            <person name="Li J."/>
            <person name="Zhao F."/>
            <person name="Cao W.C."/>
        </authorList>
    </citation>
    <scope>NUCLEOTIDE SEQUENCE [LARGE SCALE GENOMIC DNA]</scope>
    <source>
        <strain evidence="1">Iper-2018</strain>
    </source>
</reference>
<dbReference type="EMBL" id="JABSTQ010011458">
    <property type="protein sequence ID" value="KAG0411157.1"/>
    <property type="molecule type" value="Genomic_DNA"/>
</dbReference>
<sequence>MSAIYRSAWAVARTASRRPVRFPAITHARGGLAAGPILQTRWQHYNFGHKKPKPSTKFDIFHTVLMCFGSSVLFIDFDWCWEKTVEGAKAVQKFFRVSADSSVQHPDSEEEDKESDMEETKGKGKGKKKRDKPGFRDRKIIEYENRVRAYSTPDKIFRYFATMRVYNENGDSEIFMSPQDFLRSITPGTKQPEGFGLDQYKRIDIRDEKAFVGLSKDSIFYKLSSSGLISFSDYIFLLTILSASKRHFEIAFRMFDLNGDGNVDYDEFEKVQMVIRNQTSFGMRHRDHQNTGNIYRGVSSALCNYFFGPKLDRKLTVERFLNFQRELQSEILTLEFMRKEPNEQGLIREWDFADLLLTYAGLTDKKRSRMVKRVKKKFKGQSEGISLGDYLQFFHFLNNITEVDTALTFYHIAGASIDEATLKHVAKTVAHVDLRDYVIDVIFTLFDENTASPPFLTVSVAPRGDGVRLGGLGGTAGQRSASSELGRHVVPPSGAEGVLRAPAAMREQHHHHGEGGGHPAWSPQGSLSMTHAKWVLEAIRKIKAQKQRPSLDRICHVVALAHRLGRDPVERALDQAVARGFVLKVSAPEICCFSPARSYGHWQGERHLFSNAQPPACARCLLLRALTAGTRSMLTRR</sequence>
<dbReference type="Proteomes" id="UP000805193">
    <property type="component" value="Unassembled WGS sequence"/>
</dbReference>